<dbReference type="PATRIC" id="fig|1308866.3.peg.385"/>
<evidence type="ECO:0000313" key="2">
    <source>
        <dbReference type="Proteomes" id="UP000012283"/>
    </source>
</evidence>
<sequence>MLNEKDKDYWNRRMYMFYYQYIDFLVRAFASDAHRLLDVGTANTQYIENFEWIPEKFSLDIENPYQSPNVTAIEQDFFQYTPARDFDFVTCLQVLEHIPNVEDFAQKLLAISDKVLISVPYMWPEGSEEGHIHDPINLDKVNRWMGREPSYYIIVEEPLRNPNTGKSKRLICYYQKDKMNYGNAWKRLKIIIGE</sequence>
<reference evidence="1 2" key="1">
    <citation type="submission" date="2013-03" db="EMBL/GenBank/DDBJ databases">
        <title>Draft genome sequence of Gracibacillus halophilus YIM-C55.5, a moderately halophilic and thermophilic organism from the Xiaochaidamu salt lake.</title>
        <authorList>
            <person name="Sugumar T."/>
            <person name="Polireddy D.R."/>
            <person name="Antony A."/>
            <person name="Madhava Y.R."/>
            <person name="Sivakumar N."/>
        </authorList>
    </citation>
    <scope>NUCLEOTIDE SEQUENCE [LARGE SCALE GENOMIC DNA]</scope>
    <source>
        <strain evidence="1 2">YIM-C55.5</strain>
    </source>
</reference>
<protein>
    <recommendedName>
        <fullName evidence="3">Methyltransferase type 11 domain-containing protein</fullName>
    </recommendedName>
</protein>
<organism evidence="1 2">
    <name type="scientific">Gracilibacillus halophilus YIM-C55.5</name>
    <dbReference type="NCBI Taxonomy" id="1308866"/>
    <lineage>
        <taxon>Bacteria</taxon>
        <taxon>Bacillati</taxon>
        <taxon>Bacillota</taxon>
        <taxon>Bacilli</taxon>
        <taxon>Bacillales</taxon>
        <taxon>Bacillaceae</taxon>
        <taxon>Gracilibacillus</taxon>
    </lineage>
</organism>
<dbReference type="eggNOG" id="COG0457">
    <property type="taxonomic scope" value="Bacteria"/>
</dbReference>
<dbReference type="InterPro" id="IPR029063">
    <property type="entry name" value="SAM-dependent_MTases_sf"/>
</dbReference>
<dbReference type="EMBL" id="APML01000006">
    <property type="protein sequence ID" value="ENH98078.1"/>
    <property type="molecule type" value="Genomic_DNA"/>
</dbReference>
<evidence type="ECO:0000313" key="1">
    <source>
        <dbReference type="EMBL" id="ENH98078.1"/>
    </source>
</evidence>
<dbReference type="RefSeq" id="WP_003463535.1">
    <property type="nucleotide sequence ID" value="NZ_APML01000006.1"/>
</dbReference>
<keyword evidence="2" id="KW-1185">Reference proteome</keyword>
<dbReference type="Gene3D" id="3.40.50.150">
    <property type="entry name" value="Vaccinia Virus protein VP39"/>
    <property type="match status" value="1"/>
</dbReference>
<evidence type="ECO:0008006" key="3">
    <source>
        <dbReference type="Google" id="ProtNLM"/>
    </source>
</evidence>
<dbReference type="STRING" id="1308866.J416_01899"/>
<dbReference type="Pfam" id="PF13489">
    <property type="entry name" value="Methyltransf_23"/>
    <property type="match status" value="1"/>
</dbReference>
<gene>
    <name evidence="1" type="ORF">J416_01899</name>
</gene>
<accession>N4WCU7</accession>
<proteinExistence type="predicted"/>
<dbReference type="AlphaFoldDB" id="N4WCU7"/>
<dbReference type="SUPFAM" id="SSF53335">
    <property type="entry name" value="S-adenosyl-L-methionine-dependent methyltransferases"/>
    <property type="match status" value="1"/>
</dbReference>
<dbReference type="Proteomes" id="UP000012283">
    <property type="component" value="Unassembled WGS sequence"/>
</dbReference>
<name>N4WCU7_9BACI</name>
<comment type="caution">
    <text evidence="1">The sequence shown here is derived from an EMBL/GenBank/DDBJ whole genome shotgun (WGS) entry which is preliminary data.</text>
</comment>